<evidence type="ECO:0000313" key="5">
    <source>
        <dbReference type="Proteomes" id="UP001233673"/>
    </source>
</evidence>
<feature type="region of interest" description="Disordered" evidence="1">
    <location>
        <begin position="1"/>
        <end position="61"/>
    </location>
</feature>
<dbReference type="Pfam" id="PF13828">
    <property type="entry name" value="DUF4190"/>
    <property type="match status" value="1"/>
</dbReference>
<evidence type="ECO:0000256" key="1">
    <source>
        <dbReference type="SAM" id="MobiDB-lite"/>
    </source>
</evidence>
<keyword evidence="2" id="KW-1133">Transmembrane helix</keyword>
<keyword evidence="5" id="KW-1185">Reference proteome</keyword>
<dbReference type="InterPro" id="IPR025241">
    <property type="entry name" value="DUF4190"/>
</dbReference>
<sequence>MTYPGPNHPGADDPYRPAPAAWGQQPAPYGGPAQPGGYQGPPPPPPGGHPGPYGQPYPGPYGQPPYGGYPYAPPQRTNGMAIASMVLGILWLYWIGSILALVFGYVAKRQIQERGEAGGGMATAGIVLGWIGVGFFTLFVLFGVASTAGY</sequence>
<feature type="transmembrane region" description="Helical" evidence="2">
    <location>
        <begin position="80"/>
        <end position="107"/>
    </location>
</feature>
<name>A0ABT9IH77_9ACTN</name>
<protein>
    <submittedName>
        <fullName evidence="4">DUF4190 domain-containing protein</fullName>
    </submittedName>
</protein>
<keyword evidence="2" id="KW-0812">Transmembrane</keyword>
<gene>
    <name evidence="4" type="ORF">QOZ88_19985</name>
</gene>
<feature type="compositionally biased region" description="Pro residues" evidence="1">
    <location>
        <begin position="40"/>
        <end position="61"/>
    </location>
</feature>
<comment type="caution">
    <text evidence="4">The sequence shown here is derived from an EMBL/GenBank/DDBJ whole genome shotgun (WGS) entry which is preliminary data.</text>
</comment>
<feature type="transmembrane region" description="Helical" evidence="2">
    <location>
        <begin position="119"/>
        <end position="145"/>
    </location>
</feature>
<feature type="domain" description="DUF4190" evidence="3">
    <location>
        <begin position="80"/>
        <end position="138"/>
    </location>
</feature>
<dbReference type="EMBL" id="JASNFN010000033">
    <property type="protein sequence ID" value="MDP5184920.1"/>
    <property type="molecule type" value="Genomic_DNA"/>
</dbReference>
<evidence type="ECO:0000259" key="3">
    <source>
        <dbReference type="Pfam" id="PF13828"/>
    </source>
</evidence>
<keyword evidence="2" id="KW-0472">Membrane</keyword>
<dbReference type="Proteomes" id="UP001233673">
    <property type="component" value="Unassembled WGS sequence"/>
</dbReference>
<organism evidence="4 5">
    <name type="scientific">Blastococcus carthaginiensis</name>
    <dbReference type="NCBI Taxonomy" id="3050034"/>
    <lineage>
        <taxon>Bacteria</taxon>
        <taxon>Bacillati</taxon>
        <taxon>Actinomycetota</taxon>
        <taxon>Actinomycetes</taxon>
        <taxon>Geodermatophilales</taxon>
        <taxon>Geodermatophilaceae</taxon>
        <taxon>Blastococcus</taxon>
    </lineage>
</organism>
<evidence type="ECO:0000256" key="2">
    <source>
        <dbReference type="SAM" id="Phobius"/>
    </source>
</evidence>
<evidence type="ECO:0000313" key="4">
    <source>
        <dbReference type="EMBL" id="MDP5184920.1"/>
    </source>
</evidence>
<dbReference type="RefSeq" id="WP_306001459.1">
    <property type="nucleotide sequence ID" value="NZ_JASNFN010000033.1"/>
</dbReference>
<accession>A0ABT9IH77</accession>
<proteinExistence type="predicted"/>
<reference evidence="5" key="1">
    <citation type="submission" date="2023-05" db="EMBL/GenBank/DDBJ databases">
        <title>Draft genome of Pseudofrankia sp. BMG5.37.</title>
        <authorList>
            <person name="Gtari M."/>
            <person name="Ghodhbane F."/>
            <person name="Sbissi I."/>
        </authorList>
    </citation>
    <scope>NUCLEOTIDE SEQUENCE [LARGE SCALE GENOMIC DNA]</scope>
    <source>
        <strain evidence="5">BMG 814</strain>
    </source>
</reference>
<feature type="compositionally biased region" description="Low complexity" evidence="1">
    <location>
        <begin position="18"/>
        <end position="32"/>
    </location>
</feature>